<dbReference type="HOGENOM" id="CLU_083252_3_1_6"/>
<evidence type="ECO:0000313" key="13">
    <source>
        <dbReference type="Proteomes" id="UP000005953"/>
    </source>
</evidence>
<dbReference type="GO" id="GO:0005886">
    <property type="term" value="C:plasma membrane"/>
    <property type="evidence" value="ECO:0007669"/>
    <property type="project" value="UniProtKB-SubCell"/>
</dbReference>
<evidence type="ECO:0000256" key="6">
    <source>
        <dbReference type="ARBA" id="ARBA00022801"/>
    </source>
</evidence>
<comment type="catalytic activity">
    <reaction evidence="9 10">
        <text>Release of signal peptides from bacterial membrane prolipoproteins. Hydrolyzes -Xaa-Yaa-Zaa-|-(S,diacylglyceryl)Cys-, in which Xaa is hydrophobic (preferably Leu), and Yaa (Ala or Ser) and Zaa (Gly or Ala) have small, neutral side chains.</text>
        <dbReference type="EC" id="3.4.23.36"/>
    </reaction>
</comment>
<name>A4BJ62_9GAMM</name>
<evidence type="ECO:0000256" key="2">
    <source>
        <dbReference type="ARBA" id="ARBA00022475"/>
    </source>
</evidence>
<protein>
    <recommendedName>
        <fullName evidence="9">Lipoprotein signal peptidase</fullName>
        <ecNumber evidence="9">3.4.23.36</ecNumber>
    </recommendedName>
    <alternativeName>
        <fullName evidence="9">Prolipoprotein signal peptidase</fullName>
    </alternativeName>
    <alternativeName>
        <fullName evidence="9">Signal peptidase II</fullName>
        <shortName evidence="9">SPase II</shortName>
    </alternativeName>
</protein>
<proteinExistence type="inferred from homology"/>
<dbReference type="Proteomes" id="UP000005953">
    <property type="component" value="Unassembled WGS sequence"/>
</dbReference>
<evidence type="ECO:0000313" key="12">
    <source>
        <dbReference type="EMBL" id="EAR07815.1"/>
    </source>
</evidence>
<evidence type="ECO:0000256" key="11">
    <source>
        <dbReference type="RuleBase" id="RU004181"/>
    </source>
</evidence>
<dbReference type="PANTHER" id="PTHR33695:SF1">
    <property type="entry name" value="LIPOPROTEIN SIGNAL PEPTIDASE"/>
    <property type="match status" value="1"/>
</dbReference>
<accession>A4BJ62</accession>
<evidence type="ECO:0000256" key="1">
    <source>
        <dbReference type="ARBA" id="ARBA00006139"/>
    </source>
</evidence>
<comment type="caution">
    <text evidence="9">Lacks conserved residue(s) required for the propagation of feature annotation.</text>
</comment>
<dbReference type="GO" id="GO:0004190">
    <property type="term" value="F:aspartic-type endopeptidase activity"/>
    <property type="evidence" value="ECO:0007669"/>
    <property type="project" value="UniProtKB-UniRule"/>
</dbReference>
<keyword evidence="3 9" id="KW-0645">Protease</keyword>
<dbReference type="UniPathway" id="UPA00665"/>
<keyword evidence="7 9" id="KW-1133">Transmembrane helix</keyword>
<dbReference type="HAMAP" id="MF_00161">
    <property type="entry name" value="LspA"/>
    <property type="match status" value="1"/>
</dbReference>
<dbReference type="PRINTS" id="PR00781">
    <property type="entry name" value="LIPOSIGPTASE"/>
</dbReference>
<comment type="pathway">
    <text evidence="9">Protein modification; lipoprotein biosynthesis (signal peptide cleavage).</text>
</comment>
<comment type="caution">
    <text evidence="12">The sequence shown here is derived from an EMBL/GenBank/DDBJ whole genome shotgun (WGS) entry which is preliminary data.</text>
</comment>
<dbReference type="AlphaFoldDB" id="A4BJ62"/>
<feature type="transmembrane region" description="Helical" evidence="9">
    <location>
        <begin position="71"/>
        <end position="91"/>
    </location>
</feature>
<organism evidence="12 13">
    <name type="scientific">Reinekea blandensis MED297</name>
    <dbReference type="NCBI Taxonomy" id="314283"/>
    <lineage>
        <taxon>Bacteria</taxon>
        <taxon>Pseudomonadati</taxon>
        <taxon>Pseudomonadota</taxon>
        <taxon>Gammaproteobacteria</taxon>
        <taxon>Oceanospirillales</taxon>
        <taxon>Saccharospirillaceae</taxon>
        <taxon>Reinekea</taxon>
    </lineage>
</organism>
<keyword evidence="6 9" id="KW-0378">Hydrolase</keyword>
<comment type="similarity">
    <text evidence="1 9 11">Belongs to the peptidase A8 family.</text>
</comment>
<dbReference type="InterPro" id="IPR001872">
    <property type="entry name" value="Peptidase_A8"/>
</dbReference>
<keyword evidence="13" id="KW-1185">Reference proteome</keyword>
<evidence type="ECO:0000256" key="8">
    <source>
        <dbReference type="ARBA" id="ARBA00023136"/>
    </source>
</evidence>
<dbReference type="Pfam" id="PF01252">
    <property type="entry name" value="Peptidase_A8"/>
    <property type="match status" value="1"/>
</dbReference>
<evidence type="ECO:0000256" key="9">
    <source>
        <dbReference type="HAMAP-Rule" id="MF_00161"/>
    </source>
</evidence>
<feature type="active site" evidence="9">
    <location>
        <position position="126"/>
    </location>
</feature>
<keyword evidence="5 9" id="KW-0064">Aspartyl protease</keyword>
<reference evidence="12 13" key="1">
    <citation type="submission" date="2006-02" db="EMBL/GenBank/DDBJ databases">
        <authorList>
            <person name="Pinhassi J."/>
            <person name="Pedros-Alio C."/>
            <person name="Ferriera S."/>
            <person name="Johnson J."/>
            <person name="Kravitz S."/>
            <person name="Halpern A."/>
            <person name="Remington K."/>
            <person name="Beeson K."/>
            <person name="Tran B."/>
            <person name="Rogers Y.-H."/>
            <person name="Friedman R."/>
            <person name="Venter J.C."/>
        </authorList>
    </citation>
    <scope>NUCLEOTIDE SEQUENCE [LARGE SCALE GENOMIC DNA]</scope>
    <source>
        <strain evidence="12 13">MED297</strain>
    </source>
</reference>
<evidence type="ECO:0000256" key="10">
    <source>
        <dbReference type="RuleBase" id="RU000594"/>
    </source>
</evidence>
<dbReference type="PROSITE" id="PS00855">
    <property type="entry name" value="SPASE_II"/>
    <property type="match status" value="1"/>
</dbReference>
<keyword evidence="2 9" id="KW-1003">Cell membrane</keyword>
<dbReference type="GO" id="GO:0006508">
    <property type="term" value="P:proteolysis"/>
    <property type="evidence" value="ECO:0007669"/>
    <property type="project" value="UniProtKB-KW"/>
</dbReference>
<dbReference type="EC" id="3.4.23.36" evidence="9"/>
<dbReference type="NCBIfam" id="TIGR00077">
    <property type="entry name" value="lspA"/>
    <property type="match status" value="1"/>
</dbReference>
<comment type="function">
    <text evidence="9 10">This protein specifically catalyzes the removal of signal peptides from prolipoproteins.</text>
</comment>
<sequence>MMPSLKSRLMLMVPVIGLGILIDQLSKVWAVRFLMGGPSFSFVGDTVRIGYAENHGAFLGMGNSLSPELRFVIFTALVGLFLLGLLVYMLIGKEMDRISLWALSLIFAGGFSNFVDRALNDGAVVDFLNMGIGGLRTGIFNIADVYIMIGAGLVLIGQWFVERHKKQSNATD</sequence>
<evidence type="ECO:0000256" key="5">
    <source>
        <dbReference type="ARBA" id="ARBA00022750"/>
    </source>
</evidence>
<evidence type="ECO:0000256" key="7">
    <source>
        <dbReference type="ARBA" id="ARBA00022989"/>
    </source>
</evidence>
<keyword evidence="8 9" id="KW-0472">Membrane</keyword>
<dbReference type="PANTHER" id="PTHR33695">
    <property type="entry name" value="LIPOPROTEIN SIGNAL PEPTIDASE"/>
    <property type="match status" value="1"/>
</dbReference>
<feature type="transmembrane region" description="Helical" evidence="9">
    <location>
        <begin position="98"/>
        <end position="119"/>
    </location>
</feature>
<dbReference type="EMBL" id="AAOE01000031">
    <property type="protein sequence ID" value="EAR07815.1"/>
    <property type="molecule type" value="Genomic_DNA"/>
</dbReference>
<dbReference type="STRING" id="314283.MED297_05204"/>
<gene>
    <name evidence="9" type="primary">lspA</name>
    <name evidence="12" type="ORF">MED297_05204</name>
</gene>
<comment type="subcellular location">
    <subcellularLocation>
        <location evidence="9">Cell membrane</location>
        <topology evidence="9">Multi-pass membrane protein</topology>
    </subcellularLocation>
</comment>
<feature type="transmembrane region" description="Helical" evidence="9">
    <location>
        <begin position="139"/>
        <end position="161"/>
    </location>
</feature>
<keyword evidence="4 9" id="KW-0812">Transmembrane</keyword>
<evidence type="ECO:0000256" key="4">
    <source>
        <dbReference type="ARBA" id="ARBA00022692"/>
    </source>
</evidence>
<evidence type="ECO:0000256" key="3">
    <source>
        <dbReference type="ARBA" id="ARBA00022670"/>
    </source>
</evidence>
<feature type="active site" evidence="9">
    <location>
        <position position="144"/>
    </location>
</feature>